<comment type="caution">
    <text evidence="1">The sequence shown here is derived from an EMBL/GenBank/DDBJ whole genome shotgun (WGS) entry which is preliminary data.</text>
</comment>
<reference evidence="1 2" key="1">
    <citation type="submission" date="2019-05" db="EMBL/GenBank/DDBJ databases">
        <title>Another draft genome of Portunus trituberculatus and its Hox gene families provides insights of decapod evolution.</title>
        <authorList>
            <person name="Jeong J.-H."/>
            <person name="Song I."/>
            <person name="Kim S."/>
            <person name="Choi T."/>
            <person name="Kim D."/>
            <person name="Ryu S."/>
            <person name="Kim W."/>
        </authorList>
    </citation>
    <scope>NUCLEOTIDE SEQUENCE [LARGE SCALE GENOMIC DNA]</scope>
    <source>
        <tissue evidence="1">Muscle</tissue>
    </source>
</reference>
<sequence length="170" mass="19850">MSQDYKAEERIIKNIIHKNVKPTDPERRLQLTIYYKNMKTSNLLIKNRPQQKKTSLQEDHVIYEHTCTVEGCGPQSYIGMTRTTLSRHLTCHLQDGAIKNHYTTKHQSNVMRQNLEEGTKILDREGGQRRLLYLEAIYLTNSENCIKKQVQNFQVLPSLKQKTATPQHSQ</sequence>
<organism evidence="1 2">
    <name type="scientific">Portunus trituberculatus</name>
    <name type="common">Swimming crab</name>
    <name type="synonym">Neptunus trituberculatus</name>
    <dbReference type="NCBI Taxonomy" id="210409"/>
    <lineage>
        <taxon>Eukaryota</taxon>
        <taxon>Metazoa</taxon>
        <taxon>Ecdysozoa</taxon>
        <taxon>Arthropoda</taxon>
        <taxon>Crustacea</taxon>
        <taxon>Multicrustacea</taxon>
        <taxon>Malacostraca</taxon>
        <taxon>Eumalacostraca</taxon>
        <taxon>Eucarida</taxon>
        <taxon>Decapoda</taxon>
        <taxon>Pleocyemata</taxon>
        <taxon>Brachyura</taxon>
        <taxon>Eubrachyura</taxon>
        <taxon>Portunoidea</taxon>
        <taxon>Portunidae</taxon>
        <taxon>Portuninae</taxon>
        <taxon>Portunus</taxon>
    </lineage>
</organism>
<proteinExistence type="predicted"/>
<evidence type="ECO:0000313" key="1">
    <source>
        <dbReference type="EMBL" id="MPC62568.1"/>
    </source>
</evidence>
<dbReference type="AlphaFoldDB" id="A0A5B7H068"/>
<accession>A0A5B7H068</accession>
<dbReference type="Proteomes" id="UP000324222">
    <property type="component" value="Unassembled WGS sequence"/>
</dbReference>
<dbReference type="EMBL" id="VSRR010019819">
    <property type="protein sequence ID" value="MPC62568.1"/>
    <property type="molecule type" value="Genomic_DNA"/>
</dbReference>
<evidence type="ECO:0000313" key="2">
    <source>
        <dbReference type="Proteomes" id="UP000324222"/>
    </source>
</evidence>
<name>A0A5B7H068_PORTR</name>
<keyword evidence="2" id="KW-1185">Reference proteome</keyword>
<dbReference type="OrthoDB" id="6378814at2759"/>
<gene>
    <name evidence="1" type="ORF">E2C01_056654</name>
</gene>
<protein>
    <submittedName>
        <fullName evidence="1">Uncharacterized protein</fullName>
    </submittedName>
</protein>